<dbReference type="SUPFAM" id="SSF81301">
    <property type="entry name" value="Nucleotidyltransferase"/>
    <property type="match status" value="1"/>
</dbReference>
<name>A0ABR1T299_9PEZI</name>
<dbReference type="Proteomes" id="UP001396898">
    <property type="component" value="Unassembled WGS sequence"/>
</dbReference>
<comment type="caution">
    <text evidence="2">The sequence shown here is derived from an EMBL/GenBank/DDBJ whole genome shotgun (WGS) entry which is preliminary data.</text>
</comment>
<feature type="domain" description="RelA/SpoT" evidence="1">
    <location>
        <begin position="44"/>
        <end position="181"/>
    </location>
</feature>
<dbReference type="PANTHER" id="PTHR41773">
    <property type="entry name" value="GTP PYROPHOSPHATASE-RELATED"/>
    <property type="match status" value="1"/>
</dbReference>
<evidence type="ECO:0000313" key="2">
    <source>
        <dbReference type="EMBL" id="KAK8040709.1"/>
    </source>
</evidence>
<dbReference type="InterPro" id="IPR007685">
    <property type="entry name" value="RelA_SpoT"/>
</dbReference>
<proteinExistence type="predicted"/>
<dbReference type="PANTHER" id="PTHR41773:SF1">
    <property type="entry name" value="RELA_SPOT DOMAIN-CONTAINING PROTEIN"/>
    <property type="match status" value="1"/>
</dbReference>
<keyword evidence="3" id="KW-1185">Reference proteome</keyword>
<dbReference type="CDD" id="cd05399">
    <property type="entry name" value="NT_Rel-Spo_like"/>
    <property type="match status" value="1"/>
</dbReference>
<dbReference type="Gene3D" id="3.30.460.10">
    <property type="entry name" value="Beta Polymerase, domain 2"/>
    <property type="match status" value="1"/>
</dbReference>
<protein>
    <recommendedName>
        <fullName evidence="1">RelA/SpoT domain-containing protein</fullName>
    </recommendedName>
</protein>
<reference evidence="2 3" key="1">
    <citation type="submission" date="2023-01" db="EMBL/GenBank/DDBJ databases">
        <title>Analysis of 21 Apiospora genomes using comparative genomics revels a genus with tremendous synthesis potential of carbohydrate active enzymes and secondary metabolites.</title>
        <authorList>
            <person name="Sorensen T."/>
        </authorList>
    </citation>
    <scope>NUCLEOTIDE SEQUENCE [LARGE SCALE GENOMIC DNA]</scope>
    <source>
        <strain evidence="2 3">CBS 20057</strain>
    </source>
</reference>
<dbReference type="InterPro" id="IPR043519">
    <property type="entry name" value="NT_sf"/>
</dbReference>
<sequence>MDVVNSFMATYEQELGQWEQLKNCAIGICMDGLKQIGILGLVTGRVKSVKSLRKKLENRHSIKAYHDEESIMQDQLDFVGLRIALYFPQQKRQLTEMISQEFDHKAVRPFDRDWKPDDPGIYQNLFGQYVADHVWACLRQGDQPMGGVYAKHKFEIQLRSVLMDAWAGISHDLEYKALSGAPSITELKLLDALKGHVEVGEMMLEQLYVVHRKRVEKEDQPIPDSRELGEILLDSLPESQVSDVELGDLEALLTVLRWTENDRPRRVRDLLRAHESQKKLHDDLRSFRCDFEPLPSTVAYCLLNKVLPDLKQQADQFQELIIQARILHRGEWYDSPYWQPLLWISLKLVPASEPWQSPLTEAQTRIYVQIWCSEFSDLSPRHAPYNPECLVECLRQPKNQSAPGMEMLATLCVLSLGPEAPGYAKKHDECEFNDDRFELAANAMCTTYAKHPSAWTGAIHDYAKTRCTQGATNTDNFLRCADTALWLASHEETTLLANFLKNWPMQGQPLRQSHCLDSILRCAESHRDWKFVDLLNEKVEGFHILTE</sequence>
<evidence type="ECO:0000259" key="1">
    <source>
        <dbReference type="SMART" id="SM00954"/>
    </source>
</evidence>
<dbReference type="Pfam" id="PF04607">
    <property type="entry name" value="RelA_SpoT"/>
    <property type="match status" value="1"/>
</dbReference>
<dbReference type="SMART" id="SM00954">
    <property type="entry name" value="RelA_SpoT"/>
    <property type="match status" value="1"/>
</dbReference>
<evidence type="ECO:0000313" key="3">
    <source>
        <dbReference type="Proteomes" id="UP001396898"/>
    </source>
</evidence>
<dbReference type="EMBL" id="JAQQWI010000001">
    <property type="protein sequence ID" value="KAK8040709.1"/>
    <property type="molecule type" value="Genomic_DNA"/>
</dbReference>
<organism evidence="2 3">
    <name type="scientific">Apiospora marii</name>
    <dbReference type="NCBI Taxonomy" id="335849"/>
    <lineage>
        <taxon>Eukaryota</taxon>
        <taxon>Fungi</taxon>
        <taxon>Dikarya</taxon>
        <taxon>Ascomycota</taxon>
        <taxon>Pezizomycotina</taxon>
        <taxon>Sordariomycetes</taxon>
        <taxon>Xylariomycetidae</taxon>
        <taxon>Amphisphaeriales</taxon>
        <taxon>Apiosporaceae</taxon>
        <taxon>Apiospora</taxon>
    </lineage>
</organism>
<accession>A0ABR1T299</accession>
<gene>
    <name evidence="2" type="ORF">PG991_000497</name>
</gene>